<dbReference type="Proteomes" id="UP000297348">
    <property type="component" value="Unassembled WGS sequence"/>
</dbReference>
<dbReference type="RefSeq" id="WP_135368442.1">
    <property type="nucleotide sequence ID" value="NZ_RKLX01000015.1"/>
</dbReference>
<evidence type="ECO:0000256" key="1">
    <source>
        <dbReference type="SAM" id="Phobius"/>
    </source>
</evidence>
<gene>
    <name evidence="2" type="ORF">EGT51_09415</name>
</gene>
<name>A0A4Z0J9M1_9LACO</name>
<accession>A0A4Z0J9M1</accession>
<proteinExistence type="predicted"/>
<evidence type="ECO:0000313" key="3">
    <source>
        <dbReference type="Proteomes" id="UP000297348"/>
    </source>
</evidence>
<keyword evidence="3" id="KW-1185">Reference proteome</keyword>
<organism evidence="2 3">
    <name type="scientific">Levilactobacillus suantsaiihabitans</name>
    <dbReference type="NCBI Taxonomy" id="2487722"/>
    <lineage>
        <taxon>Bacteria</taxon>
        <taxon>Bacillati</taxon>
        <taxon>Bacillota</taxon>
        <taxon>Bacilli</taxon>
        <taxon>Lactobacillales</taxon>
        <taxon>Lactobacillaceae</taxon>
        <taxon>Levilactobacillus</taxon>
    </lineage>
</organism>
<dbReference type="EMBL" id="RKLX01000015">
    <property type="protein sequence ID" value="TGD18246.1"/>
    <property type="molecule type" value="Genomic_DNA"/>
</dbReference>
<feature type="transmembrane region" description="Helical" evidence="1">
    <location>
        <begin position="12"/>
        <end position="40"/>
    </location>
</feature>
<dbReference type="AlphaFoldDB" id="A0A4Z0J9M1"/>
<sequence length="97" mass="10647">MSKLKTRIVTPAIAGITELIGPVLFIMAGMFFGIGGMFFWQITLFGQPVIGADWLDRTGGRIADQALYLKRCSLPVGVSCGRWELSVEQVARGWPVM</sequence>
<keyword evidence="1" id="KW-1133">Transmembrane helix</keyword>
<evidence type="ECO:0000313" key="2">
    <source>
        <dbReference type="EMBL" id="TGD18246.1"/>
    </source>
</evidence>
<keyword evidence="1" id="KW-0812">Transmembrane</keyword>
<reference evidence="2 3" key="1">
    <citation type="submission" date="2018-10" db="EMBL/GenBank/DDBJ databases">
        <title>Lactobacillus sp. R7 and Lactobacillus sp. R19 isolated from fermented mustard green product of Taiwan.</title>
        <authorList>
            <person name="Lin S.-T."/>
        </authorList>
    </citation>
    <scope>NUCLEOTIDE SEQUENCE [LARGE SCALE GENOMIC DNA]</scope>
    <source>
        <strain evidence="2 3">BCRC 81129</strain>
    </source>
</reference>
<protein>
    <submittedName>
        <fullName evidence="2">Uncharacterized protein</fullName>
    </submittedName>
</protein>
<comment type="caution">
    <text evidence="2">The sequence shown here is derived from an EMBL/GenBank/DDBJ whole genome shotgun (WGS) entry which is preliminary data.</text>
</comment>
<keyword evidence="1" id="KW-0472">Membrane</keyword>